<dbReference type="OrthoDB" id="233190at2"/>
<dbReference type="RefSeq" id="WP_146444721.1">
    <property type="nucleotide sequence ID" value="NZ_SJPR01000002.1"/>
</dbReference>
<keyword evidence="3" id="KW-0472">Membrane</keyword>
<sequence length="651" mass="68350">MRRSPRGEPSSFSLFPFLAVLLCTMGSLVVLLVAMAHVSRDKAKEEAAAAEVAAAAARLAADSPARRALEAQLAEADAALEQMRRVKAEGEERLQNEQKRLSDIEDHLRRLRDETETLTAETAELMAVEGEHYDDEKIAQQEIERLNALIGEIQDEIEELKHAAAGRERKFAIVPLRDGRSGTLRPPVYFECKASGVIMQPEGVELTWTDLVAADFSSPLAAASRAVTRYYEEHPETRAANESGRPYPLLVVRPDGVHSYYQARTALEEVGADYGYQPIAEDWPIEYGEINPVLASQVEEAVRTARAERVGLAKVIPQLNAALSSAERDANLAMTYPAGTSNGAANTGFGSTQNPGKGGGAGGGGLRIRPANPDSNNPFEGLRIDGSLAGEVGDPSNQPSAPVEETTGSEGGPRLLGATPPPAAEGGQGGNAPPTELAGVAATEAGAKPSESTADGVSSAGQRYGAAVAVNDPSEDSTEAPEGQTVQTTTGAKAEAQPQGQASVAASTQSPGAGSTSLNAAKSAPVRDGVPMIRPIRLYVAEDRVVVLPDTAQSPAEAMQASSISQTIEFEGPTTGRINDLIGLLKRHADSWGIAGAGMYWDPRLVLNVASDGSHRADDVRRLLEAAGIKVQAYPVTTAAKPAGAADAPRR</sequence>
<comment type="caution">
    <text evidence="4">The sequence shown here is derived from an EMBL/GenBank/DDBJ whole genome shotgun (WGS) entry which is preliminary data.</text>
</comment>
<keyword evidence="3" id="KW-0812">Transmembrane</keyword>
<feature type="coiled-coil region" evidence="1">
    <location>
        <begin position="40"/>
        <end position="170"/>
    </location>
</feature>
<keyword evidence="3" id="KW-1133">Transmembrane helix</keyword>
<reference evidence="4 5" key="1">
    <citation type="submission" date="2019-02" db="EMBL/GenBank/DDBJ databases">
        <title>Deep-cultivation of Planctomycetes and their phenomic and genomic characterization uncovers novel biology.</title>
        <authorList>
            <person name="Wiegand S."/>
            <person name="Jogler M."/>
            <person name="Boedeker C."/>
            <person name="Pinto D."/>
            <person name="Vollmers J."/>
            <person name="Rivas-Marin E."/>
            <person name="Kohn T."/>
            <person name="Peeters S.H."/>
            <person name="Heuer A."/>
            <person name="Rast P."/>
            <person name="Oberbeckmann S."/>
            <person name="Bunk B."/>
            <person name="Jeske O."/>
            <person name="Meyerdierks A."/>
            <person name="Storesund J.E."/>
            <person name="Kallscheuer N."/>
            <person name="Luecker S."/>
            <person name="Lage O.M."/>
            <person name="Pohl T."/>
            <person name="Merkel B.J."/>
            <person name="Hornburger P."/>
            <person name="Mueller R.-W."/>
            <person name="Bruemmer F."/>
            <person name="Labrenz M."/>
            <person name="Spormann A.M."/>
            <person name="Op Den Camp H."/>
            <person name="Overmann J."/>
            <person name="Amann R."/>
            <person name="Jetten M.S.M."/>
            <person name="Mascher T."/>
            <person name="Medema M.H."/>
            <person name="Devos D.P."/>
            <person name="Kaster A.-K."/>
            <person name="Ovreas L."/>
            <person name="Rohde M."/>
            <person name="Galperin M.Y."/>
            <person name="Jogler C."/>
        </authorList>
    </citation>
    <scope>NUCLEOTIDE SEQUENCE [LARGE SCALE GENOMIC DNA]</scope>
    <source>
        <strain evidence="4 5">Pla108</strain>
    </source>
</reference>
<feature type="region of interest" description="Disordered" evidence="2">
    <location>
        <begin position="344"/>
        <end position="436"/>
    </location>
</feature>
<evidence type="ECO:0000256" key="1">
    <source>
        <dbReference type="SAM" id="Coils"/>
    </source>
</evidence>
<name>A0A5C6AEH6_9BACT</name>
<organism evidence="4 5">
    <name type="scientific">Botrimarina colliarenosi</name>
    <dbReference type="NCBI Taxonomy" id="2528001"/>
    <lineage>
        <taxon>Bacteria</taxon>
        <taxon>Pseudomonadati</taxon>
        <taxon>Planctomycetota</taxon>
        <taxon>Planctomycetia</taxon>
        <taxon>Pirellulales</taxon>
        <taxon>Lacipirellulaceae</taxon>
        <taxon>Botrimarina</taxon>
    </lineage>
</organism>
<dbReference type="Gene3D" id="1.10.287.1490">
    <property type="match status" value="1"/>
</dbReference>
<protein>
    <recommendedName>
        <fullName evidence="6">IncA protein</fullName>
    </recommendedName>
</protein>
<dbReference type="AlphaFoldDB" id="A0A5C6AEH6"/>
<keyword evidence="5" id="KW-1185">Reference proteome</keyword>
<keyword evidence="1" id="KW-0175">Coiled coil</keyword>
<proteinExistence type="predicted"/>
<feature type="compositionally biased region" description="Polar residues" evidence="2">
    <location>
        <begin position="498"/>
        <end position="520"/>
    </location>
</feature>
<evidence type="ECO:0000313" key="4">
    <source>
        <dbReference type="EMBL" id="TWT97826.1"/>
    </source>
</evidence>
<feature type="compositionally biased region" description="Gly residues" evidence="2">
    <location>
        <begin position="356"/>
        <end position="366"/>
    </location>
</feature>
<evidence type="ECO:0000256" key="2">
    <source>
        <dbReference type="SAM" id="MobiDB-lite"/>
    </source>
</evidence>
<feature type="region of interest" description="Disordered" evidence="2">
    <location>
        <begin position="470"/>
        <end position="524"/>
    </location>
</feature>
<feature type="transmembrane region" description="Helical" evidence="3">
    <location>
        <begin position="12"/>
        <end position="36"/>
    </location>
</feature>
<evidence type="ECO:0000256" key="3">
    <source>
        <dbReference type="SAM" id="Phobius"/>
    </source>
</evidence>
<dbReference type="Proteomes" id="UP000317421">
    <property type="component" value="Unassembled WGS sequence"/>
</dbReference>
<feature type="compositionally biased region" description="Polar residues" evidence="2">
    <location>
        <begin position="344"/>
        <end position="355"/>
    </location>
</feature>
<evidence type="ECO:0008006" key="6">
    <source>
        <dbReference type="Google" id="ProtNLM"/>
    </source>
</evidence>
<dbReference type="EMBL" id="SJPR01000002">
    <property type="protein sequence ID" value="TWT97826.1"/>
    <property type="molecule type" value="Genomic_DNA"/>
</dbReference>
<gene>
    <name evidence="4" type="ORF">Pla108_19780</name>
</gene>
<evidence type="ECO:0000313" key="5">
    <source>
        <dbReference type="Proteomes" id="UP000317421"/>
    </source>
</evidence>
<accession>A0A5C6AEH6</accession>